<protein>
    <submittedName>
        <fullName evidence="1">Uncharacterized protein</fullName>
    </submittedName>
</protein>
<dbReference type="EMBL" id="JADNYJ010000167">
    <property type="protein sequence ID" value="KAF8877648.1"/>
    <property type="molecule type" value="Genomic_DNA"/>
</dbReference>
<evidence type="ECO:0000313" key="1">
    <source>
        <dbReference type="EMBL" id="KAF8877648.1"/>
    </source>
</evidence>
<name>A0A9P5TGD2_GYMJU</name>
<reference evidence="1" key="1">
    <citation type="submission" date="2020-11" db="EMBL/GenBank/DDBJ databases">
        <authorList>
            <consortium name="DOE Joint Genome Institute"/>
            <person name="Ahrendt S."/>
            <person name="Riley R."/>
            <person name="Andreopoulos W."/>
            <person name="LaButti K."/>
            <person name="Pangilinan J."/>
            <person name="Ruiz-duenas F.J."/>
            <person name="Barrasa J.M."/>
            <person name="Sanchez-Garcia M."/>
            <person name="Camarero S."/>
            <person name="Miyauchi S."/>
            <person name="Serrano A."/>
            <person name="Linde D."/>
            <person name="Babiker R."/>
            <person name="Drula E."/>
            <person name="Ayuso-Fernandez I."/>
            <person name="Pacheco R."/>
            <person name="Padilla G."/>
            <person name="Ferreira P."/>
            <person name="Barriuso J."/>
            <person name="Kellner H."/>
            <person name="Castanera R."/>
            <person name="Alfaro M."/>
            <person name="Ramirez L."/>
            <person name="Pisabarro A.G."/>
            <person name="Kuo A."/>
            <person name="Tritt A."/>
            <person name="Lipzen A."/>
            <person name="He G."/>
            <person name="Yan M."/>
            <person name="Ng V."/>
            <person name="Cullen D."/>
            <person name="Martin F."/>
            <person name="Rosso M.-N."/>
            <person name="Henrissat B."/>
            <person name="Hibbett D."/>
            <person name="Martinez A.T."/>
            <person name="Grigoriev I.V."/>
        </authorList>
    </citation>
    <scope>NUCLEOTIDE SEQUENCE</scope>
    <source>
        <strain evidence="1">AH 44721</strain>
    </source>
</reference>
<accession>A0A9P5TGD2</accession>
<comment type="caution">
    <text evidence="1">The sequence shown here is derived from an EMBL/GenBank/DDBJ whole genome shotgun (WGS) entry which is preliminary data.</text>
</comment>
<evidence type="ECO:0000313" key="2">
    <source>
        <dbReference type="Proteomes" id="UP000724874"/>
    </source>
</evidence>
<keyword evidence="2" id="KW-1185">Reference proteome</keyword>
<dbReference type="Proteomes" id="UP000724874">
    <property type="component" value="Unassembled WGS sequence"/>
</dbReference>
<gene>
    <name evidence="1" type="ORF">CPB84DRAFT_1794730</name>
</gene>
<dbReference type="SUPFAM" id="SSF52047">
    <property type="entry name" value="RNI-like"/>
    <property type="match status" value="1"/>
</dbReference>
<dbReference type="OrthoDB" id="3042363at2759"/>
<dbReference type="AlphaFoldDB" id="A0A9P5TGD2"/>
<proteinExistence type="predicted"/>
<organism evidence="1 2">
    <name type="scientific">Gymnopilus junonius</name>
    <name type="common">Spectacular rustgill mushroom</name>
    <name type="synonym">Gymnopilus spectabilis subsp. junonius</name>
    <dbReference type="NCBI Taxonomy" id="109634"/>
    <lineage>
        <taxon>Eukaryota</taxon>
        <taxon>Fungi</taxon>
        <taxon>Dikarya</taxon>
        <taxon>Basidiomycota</taxon>
        <taxon>Agaricomycotina</taxon>
        <taxon>Agaricomycetes</taxon>
        <taxon>Agaricomycetidae</taxon>
        <taxon>Agaricales</taxon>
        <taxon>Agaricineae</taxon>
        <taxon>Hymenogastraceae</taxon>
        <taxon>Gymnopilus</taxon>
    </lineage>
</organism>
<sequence length="428" mass="47670">MVAPELPYDITFNVAQYFDDSAADRRSLIALGLSCKSFLPISQERLFSSITLKEESSFSDSDSDSGSDSNPDHNRTWHLAKILESSPHIRHYIRSLTYKKETQSNEQSHSQSFDSAADIISVLPRLQELRLSFYSGFDWSSDLLCSSAQKFAKAVQDAVAKPSLLTLHLKEVTNFPILYFTNRCQELVLAENGPSSLSLSIGKPTDKPTASPAPVIQIRNYEVGKESWPRRMQHKTIDGIHFLALGSSSVPPLDLQFLQELSVKFTAEQDLQEAKQIQALAPSISSIHVEVDRSSNFKGVPDFLLGNRSTLQTLTLSFAVRCRNDPWSSLSRALAALEDQNLPALRKLVISTSHCSCGNIPSSELERLDKILSDGGFPCLQSVVFNIKVTRSQLDKLDIPGVYRQYFSRVDDVDGLKLKVSPELQQES</sequence>